<name>A0A2P8IF44_SACCR</name>
<evidence type="ECO:0008006" key="3">
    <source>
        <dbReference type="Google" id="ProtNLM"/>
    </source>
</evidence>
<accession>A0A2P8IF44</accession>
<protein>
    <recommendedName>
        <fullName evidence="3">Tetratricopeptide repeat protein</fullName>
    </recommendedName>
</protein>
<dbReference type="EMBL" id="PYAX01000002">
    <property type="protein sequence ID" value="PSL57099.1"/>
    <property type="molecule type" value="Genomic_DNA"/>
</dbReference>
<dbReference type="Proteomes" id="UP000241118">
    <property type="component" value="Unassembled WGS sequence"/>
</dbReference>
<dbReference type="RefSeq" id="WP_106614103.1">
    <property type="nucleotide sequence ID" value="NZ_PYAX01000002.1"/>
</dbReference>
<evidence type="ECO:0000313" key="2">
    <source>
        <dbReference type="Proteomes" id="UP000241118"/>
    </source>
</evidence>
<comment type="caution">
    <text evidence="1">The sequence shown here is derived from an EMBL/GenBank/DDBJ whole genome shotgun (WGS) entry which is preliminary data.</text>
</comment>
<reference evidence="1 2" key="1">
    <citation type="submission" date="2018-03" db="EMBL/GenBank/DDBJ databases">
        <title>Genomic Encyclopedia of Type Strains, Phase III (KMG-III): the genomes of soil and plant-associated and newly described type strains.</title>
        <authorList>
            <person name="Whitman W."/>
        </authorList>
    </citation>
    <scope>NUCLEOTIDE SEQUENCE [LARGE SCALE GENOMIC DNA]</scope>
    <source>
        <strain evidence="1 2">CGMCC 4.7097</strain>
    </source>
</reference>
<organism evidence="1 2">
    <name type="scientific">Saccharothrix carnea</name>
    <dbReference type="NCBI Taxonomy" id="1280637"/>
    <lineage>
        <taxon>Bacteria</taxon>
        <taxon>Bacillati</taxon>
        <taxon>Actinomycetota</taxon>
        <taxon>Actinomycetes</taxon>
        <taxon>Pseudonocardiales</taxon>
        <taxon>Pseudonocardiaceae</taxon>
        <taxon>Saccharothrix</taxon>
    </lineage>
</organism>
<sequence>MTVGHRPLLRQVTDHVVQAQVSGDPELLQRAVAVLRAGVQARPRDPAALADLGAALVTWYVFAAAAGDLAEAGALFDRARAAVRRGDPQLAPVLSLVGSWLALTAETAAQAREAVRVLRRAVAVNSPTR</sequence>
<dbReference type="Gene3D" id="1.25.40.10">
    <property type="entry name" value="Tetratricopeptide repeat domain"/>
    <property type="match status" value="1"/>
</dbReference>
<proteinExistence type="predicted"/>
<dbReference type="InterPro" id="IPR011990">
    <property type="entry name" value="TPR-like_helical_dom_sf"/>
</dbReference>
<evidence type="ECO:0000313" key="1">
    <source>
        <dbReference type="EMBL" id="PSL57099.1"/>
    </source>
</evidence>
<dbReference type="AlphaFoldDB" id="A0A2P8IF44"/>
<keyword evidence="2" id="KW-1185">Reference proteome</keyword>
<gene>
    <name evidence="1" type="ORF">B0I31_10276</name>
</gene>